<dbReference type="GO" id="GO:0008234">
    <property type="term" value="F:cysteine-type peptidase activity"/>
    <property type="evidence" value="ECO:0007669"/>
    <property type="project" value="UniProtKB-KW"/>
</dbReference>
<comment type="similarity">
    <text evidence="1">Belongs to the peptidase C40 family.</text>
</comment>
<dbReference type="SUPFAM" id="SSF54001">
    <property type="entry name" value="Cysteine proteinases"/>
    <property type="match status" value="1"/>
</dbReference>
<dbReference type="Gene3D" id="3.90.1720.10">
    <property type="entry name" value="endopeptidase domain like (from Nostoc punctiforme)"/>
    <property type="match status" value="1"/>
</dbReference>
<protein>
    <recommendedName>
        <fullName evidence="5">NlpC/P60 domain-containing protein</fullName>
    </recommendedName>
</protein>
<evidence type="ECO:0000256" key="3">
    <source>
        <dbReference type="ARBA" id="ARBA00022801"/>
    </source>
</evidence>
<dbReference type="RefSeq" id="WP_128635865.1">
    <property type="nucleotide sequence ID" value="NZ_RRCN01000002.1"/>
</dbReference>
<dbReference type="InterPro" id="IPR038765">
    <property type="entry name" value="Papain-like_cys_pep_sf"/>
</dbReference>
<name>A0A3P3T9S2_9BACL</name>
<dbReference type="AlphaFoldDB" id="A0A3P3T9S2"/>
<organism evidence="6 7">
    <name type="scientific">Paenibacillus oralis</name>
    <dbReference type="NCBI Taxonomy" id="2490856"/>
    <lineage>
        <taxon>Bacteria</taxon>
        <taxon>Bacillati</taxon>
        <taxon>Bacillota</taxon>
        <taxon>Bacilli</taxon>
        <taxon>Bacillales</taxon>
        <taxon>Paenibacillaceae</taxon>
        <taxon>Paenibacillus</taxon>
    </lineage>
</organism>
<keyword evidence="3" id="KW-0378">Hydrolase</keyword>
<dbReference type="Proteomes" id="UP000267017">
    <property type="component" value="Unassembled WGS sequence"/>
</dbReference>
<dbReference type="OrthoDB" id="5177647at2"/>
<accession>A0A3P3T9S2</accession>
<evidence type="ECO:0000256" key="1">
    <source>
        <dbReference type="ARBA" id="ARBA00007074"/>
    </source>
</evidence>
<dbReference type="Pfam" id="PF00877">
    <property type="entry name" value="NLPC_P60"/>
    <property type="match status" value="1"/>
</dbReference>
<proteinExistence type="inferred from homology"/>
<dbReference type="EMBL" id="RRCN01000002">
    <property type="protein sequence ID" value="RRJ54781.1"/>
    <property type="molecule type" value="Genomic_DNA"/>
</dbReference>
<gene>
    <name evidence="6" type="ORF">EHV15_34895</name>
</gene>
<dbReference type="InterPro" id="IPR000064">
    <property type="entry name" value="NLP_P60_dom"/>
</dbReference>
<keyword evidence="7" id="KW-1185">Reference proteome</keyword>
<feature type="domain" description="NlpC/P60" evidence="5">
    <location>
        <begin position="18"/>
        <end position="61"/>
    </location>
</feature>
<comment type="caution">
    <text evidence="6">The sequence shown here is derived from an EMBL/GenBank/DDBJ whole genome shotgun (WGS) entry which is preliminary data.</text>
</comment>
<evidence type="ECO:0000313" key="7">
    <source>
        <dbReference type="Proteomes" id="UP000267017"/>
    </source>
</evidence>
<evidence type="ECO:0000259" key="5">
    <source>
        <dbReference type="Pfam" id="PF00877"/>
    </source>
</evidence>
<evidence type="ECO:0000313" key="6">
    <source>
        <dbReference type="EMBL" id="RRJ54781.1"/>
    </source>
</evidence>
<keyword evidence="2" id="KW-0645">Protease</keyword>
<sequence>MHKPKLKRQISDAKKLIGVRFKWAADPYQKSKSFDSSSFTQYLFLQQGIRIPRTAKGQSQIDIERVQ</sequence>
<keyword evidence="4" id="KW-0788">Thiol protease</keyword>
<evidence type="ECO:0000256" key="4">
    <source>
        <dbReference type="ARBA" id="ARBA00022807"/>
    </source>
</evidence>
<reference evidence="6 7" key="1">
    <citation type="submission" date="2018-11" db="EMBL/GenBank/DDBJ databases">
        <title>Genome sequencing of Paenibacillus sp. KCOM 3021 (= ChDC PVNT-B20).</title>
        <authorList>
            <person name="Kook J.-K."/>
            <person name="Park S.-N."/>
            <person name="Lim Y.K."/>
        </authorList>
    </citation>
    <scope>NUCLEOTIDE SEQUENCE [LARGE SCALE GENOMIC DNA]</scope>
    <source>
        <strain evidence="6 7">KCOM 3021</strain>
    </source>
</reference>
<dbReference type="GO" id="GO:0006508">
    <property type="term" value="P:proteolysis"/>
    <property type="evidence" value="ECO:0007669"/>
    <property type="project" value="UniProtKB-KW"/>
</dbReference>
<evidence type="ECO:0000256" key="2">
    <source>
        <dbReference type="ARBA" id="ARBA00022670"/>
    </source>
</evidence>